<protein>
    <submittedName>
        <fullName evidence="10">DNA-binding NarL/FixJ family response regulator</fullName>
    </submittedName>
</protein>
<evidence type="ECO:0000256" key="7">
    <source>
        <dbReference type="SAM" id="SignalP"/>
    </source>
</evidence>
<evidence type="ECO:0000256" key="6">
    <source>
        <dbReference type="SAM" id="MobiDB-lite"/>
    </source>
</evidence>
<accession>A0ABS4QPW9</accession>
<feature type="chain" id="PRO_5047212149" evidence="7">
    <location>
        <begin position="34"/>
        <end position="276"/>
    </location>
</feature>
<evidence type="ECO:0000256" key="1">
    <source>
        <dbReference type="ARBA" id="ARBA00022553"/>
    </source>
</evidence>
<dbReference type="SMART" id="SM00448">
    <property type="entry name" value="REC"/>
    <property type="match status" value="1"/>
</dbReference>
<evidence type="ECO:0000313" key="10">
    <source>
        <dbReference type="EMBL" id="MBP2193190.1"/>
    </source>
</evidence>
<keyword evidence="1 5" id="KW-0597">Phosphoprotein</keyword>
<sequence length="276" mass="29208">MAPNPSTHPLLRVVSSLVLAITAMTLSVATAHADTRSTSSAVDQQPGAPRPGRAANGADPVRQHTISVLLADGQTFFRMGMRAAIAGQPDMTCVAEVGDGPAAVREIRRLRPAVALVDLDLPGLDDAGPIDADGTRILALSTAHTDENLYRALHLGASGFLARSGRVHDLLAAVRTAVHGTVLIDPTLTRQLITRLSAGIEPFPATPEVETLTPREHQVLRCIAKGYTNPEIGQALGIGEQTVKTHVSHVLTKLGVRDRIQAAVYAHSRRIGLLES</sequence>
<dbReference type="CDD" id="cd06170">
    <property type="entry name" value="LuxR_C_like"/>
    <property type="match status" value="1"/>
</dbReference>
<dbReference type="PANTHER" id="PTHR43214:SF24">
    <property type="entry name" value="TRANSCRIPTIONAL REGULATORY PROTEIN NARL-RELATED"/>
    <property type="match status" value="1"/>
</dbReference>
<evidence type="ECO:0000259" key="8">
    <source>
        <dbReference type="PROSITE" id="PS50043"/>
    </source>
</evidence>
<dbReference type="InterPro" id="IPR058245">
    <property type="entry name" value="NreC/VraR/RcsB-like_REC"/>
</dbReference>
<feature type="region of interest" description="Disordered" evidence="6">
    <location>
        <begin position="32"/>
        <end position="59"/>
    </location>
</feature>
<dbReference type="PANTHER" id="PTHR43214">
    <property type="entry name" value="TWO-COMPONENT RESPONSE REGULATOR"/>
    <property type="match status" value="1"/>
</dbReference>
<evidence type="ECO:0000256" key="5">
    <source>
        <dbReference type="PROSITE-ProRule" id="PRU00169"/>
    </source>
</evidence>
<dbReference type="Gene3D" id="3.40.50.2300">
    <property type="match status" value="1"/>
</dbReference>
<dbReference type="Pfam" id="PF00072">
    <property type="entry name" value="Response_reg"/>
    <property type="match status" value="1"/>
</dbReference>
<keyword evidence="2" id="KW-0805">Transcription regulation</keyword>
<evidence type="ECO:0000256" key="4">
    <source>
        <dbReference type="ARBA" id="ARBA00023163"/>
    </source>
</evidence>
<feature type="compositionally biased region" description="Low complexity" evidence="6">
    <location>
        <begin position="46"/>
        <end position="59"/>
    </location>
</feature>
<dbReference type="InterPro" id="IPR000792">
    <property type="entry name" value="Tscrpt_reg_LuxR_C"/>
</dbReference>
<evidence type="ECO:0000256" key="2">
    <source>
        <dbReference type="ARBA" id="ARBA00023015"/>
    </source>
</evidence>
<keyword evidence="4" id="KW-0804">Transcription</keyword>
<dbReference type="Pfam" id="PF00196">
    <property type="entry name" value="GerE"/>
    <property type="match status" value="1"/>
</dbReference>
<dbReference type="InterPro" id="IPR001789">
    <property type="entry name" value="Sig_transdc_resp-reg_receiver"/>
</dbReference>
<evidence type="ECO:0000313" key="11">
    <source>
        <dbReference type="Proteomes" id="UP001519325"/>
    </source>
</evidence>
<dbReference type="EMBL" id="JAGGMR010000001">
    <property type="protein sequence ID" value="MBP2193190.1"/>
    <property type="molecule type" value="Genomic_DNA"/>
</dbReference>
<feature type="modified residue" description="4-aspartylphosphate" evidence="5">
    <location>
        <position position="118"/>
    </location>
</feature>
<organism evidence="10 11">
    <name type="scientific">Nocardia goodfellowii</name>
    <dbReference type="NCBI Taxonomy" id="882446"/>
    <lineage>
        <taxon>Bacteria</taxon>
        <taxon>Bacillati</taxon>
        <taxon>Actinomycetota</taxon>
        <taxon>Actinomycetes</taxon>
        <taxon>Mycobacteriales</taxon>
        <taxon>Nocardiaceae</taxon>
        <taxon>Nocardia</taxon>
    </lineage>
</organism>
<dbReference type="RefSeq" id="WP_209896480.1">
    <property type="nucleotide sequence ID" value="NZ_JAGGMR010000001.1"/>
</dbReference>
<keyword evidence="11" id="KW-1185">Reference proteome</keyword>
<evidence type="ECO:0000256" key="3">
    <source>
        <dbReference type="ARBA" id="ARBA00023125"/>
    </source>
</evidence>
<keyword evidence="7" id="KW-0732">Signal</keyword>
<dbReference type="SUPFAM" id="SSF52172">
    <property type="entry name" value="CheY-like"/>
    <property type="match status" value="1"/>
</dbReference>
<dbReference type="PRINTS" id="PR00038">
    <property type="entry name" value="HTHLUXR"/>
</dbReference>
<dbReference type="SUPFAM" id="SSF46894">
    <property type="entry name" value="C-terminal effector domain of the bipartite response regulators"/>
    <property type="match status" value="1"/>
</dbReference>
<comment type="caution">
    <text evidence="10">The sequence shown here is derived from an EMBL/GenBank/DDBJ whole genome shotgun (WGS) entry which is preliminary data.</text>
</comment>
<feature type="domain" description="HTH luxR-type" evidence="8">
    <location>
        <begin position="205"/>
        <end position="270"/>
    </location>
</feature>
<dbReference type="CDD" id="cd17535">
    <property type="entry name" value="REC_NarL-like"/>
    <property type="match status" value="1"/>
</dbReference>
<dbReference type="PROSITE" id="PS50043">
    <property type="entry name" value="HTH_LUXR_2"/>
    <property type="match status" value="1"/>
</dbReference>
<gene>
    <name evidence="10" type="ORF">BJ987_006091</name>
</gene>
<keyword evidence="3 10" id="KW-0238">DNA-binding</keyword>
<dbReference type="InterPro" id="IPR039420">
    <property type="entry name" value="WalR-like"/>
</dbReference>
<evidence type="ECO:0000259" key="9">
    <source>
        <dbReference type="PROSITE" id="PS50110"/>
    </source>
</evidence>
<name>A0ABS4QPW9_9NOCA</name>
<dbReference type="SMART" id="SM00421">
    <property type="entry name" value="HTH_LUXR"/>
    <property type="match status" value="1"/>
</dbReference>
<dbReference type="InterPro" id="IPR011006">
    <property type="entry name" value="CheY-like_superfamily"/>
</dbReference>
<feature type="signal peptide" evidence="7">
    <location>
        <begin position="1"/>
        <end position="33"/>
    </location>
</feature>
<reference evidence="10 11" key="1">
    <citation type="submission" date="2021-03" db="EMBL/GenBank/DDBJ databases">
        <title>Sequencing the genomes of 1000 actinobacteria strains.</title>
        <authorList>
            <person name="Klenk H.-P."/>
        </authorList>
    </citation>
    <scope>NUCLEOTIDE SEQUENCE [LARGE SCALE GENOMIC DNA]</scope>
    <source>
        <strain evidence="10 11">DSM 45516</strain>
    </source>
</reference>
<dbReference type="PROSITE" id="PS50110">
    <property type="entry name" value="RESPONSE_REGULATORY"/>
    <property type="match status" value="1"/>
</dbReference>
<dbReference type="GO" id="GO:0003677">
    <property type="term" value="F:DNA binding"/>
    <property type="evidence" value="ECO:0007669"/>
    <property type="project" value="UniProtKB-KW"/>
</dbReference>
<dbReference type="Proteomes" id="UP001519325">
    <property type="component" value="Unassembled WGS sequence"/>
</dbReference>
<dbReference type="PROSITE" id="PS00622">
    <property type="entry name" value="HTH_LUXR_1"/>
    <property type="match status" value="1"/>
</dbReference>
<dbReference type="InterPro" id="IPR016032">
    <property type="entry name" value="Sig_transdc_resp-reg_C-effctor"/>
</dbReference>
<feature type="domain" description="Response regulatory" evidence="9">
    <location>
        <begin position="67"/>
        <end position="178"/>
    </location>
</feature>
<proteinExistence type="predicted"/>